<name>A0AAE3YLH5_9ACTN</name>
<evidence type="ECO:0000313" key="2">
    <source>
        <dbReference type="EMBL" id="MDR7274630.1"/>
    </source>
</evidence>
<keyword evidence="1" id="KW-0812">Transmembrane</keyword>
<evidence type="ECO:0000313" key="3">
    <source>
        <dbReference type="Proteomes" id="UP001183643"/>
    </source>
</evidence>
<dbReference type="EMBL" id="JAVDYB010000001">
    <property type="protein sequence ID" value="MDR7274630.1"/>
    <property type="molecule type" value="Genomic_DNA"/>
</dbReference>
<reference evidence="2" key="1">
    <citation type="submission" date="2023-07" db="EMBL/GenBank/DDBJ databases">
        <title>Sequencing the genomes of 1000 actinobacteria strains.</title>
        <authorList>
            <person name="Klenk H.-P."/>
        </authorList>
    </citation>
    <scope>NUCLEOTIDE SEQUENCE</scope>
    <source>
        <strain evidence="2">DSM 44707</strain>
    </source>
</reference>
<dbReference type="Proteomes" id="UP001183643">
    <property type="component" value="Unassembled WGS sequence"/>
</dbReference>
<dbReference type="InterPro" id="IPR013783">
    <property type="entry name" value="Ig-like_fold"/>
</dbReference>
<comment type="caution">
    <text evidence="2">The sequence shown here is derived from an EMBL/GenBank/DDBJ whole genome shotgun (WGS) entry which is preliminary data.</text>
</comment>
<dbReference type="GO" id="GO:0016020">
    <property type="term" value="C:membrane"/>
    <property type="evidence" value="ECO:0007669"/>
    <property type="project" value="InterPro"/>
</dbReference>
<protein>
    <submittedName>
        <fullName evidence="2">Prepilin-type N-terminal cleavage/methylation domain-containing protein</fullName>
    </submittedName>
</protein>
<dbReference type="RefSeq" id="WP_310364587.1">
    <property type="nucleotide sequence ID" value="NZ_JAVDYB010000001.1"/>
</dbReference>
<dbReference type="Pfam" id="PF05345">
    <property type="entry name" value="He_PIG"/>
    <property type="match status" value="3"/>
</dbReference>
<organism evidence="2 3">
    <name type="scientific">Catenuloplanes atrovinosus</name>
    <dbReference type="NCBI Taxonomy" id="137266"/>
    <lineage>
        <taxon>Bacteria</taxon>
        <taxon>Bacillati</taxon>
        <taxon>Actinomycetota</taxon>
        <taxon>Actinomycetes</taxon>
        <taxon>Micromonosporales</taxon>
        <taxon>Micromonosporaceae</taxon>
        <taxon>Catenuloplanes</taxon>
    </lineage>
</organism>
<evidence type="ECO:0000256" key="1">
    <source>
        <dbReference type="SAM" id="Phobius"/>
    </source>
</evidence>
<proteinExistence type="predicted"/>
<keyword evidence="1" id="KW-1133">Transmembrane helix</keyword>
<sequence length="473" mass="49190">MRAVTHRRTRPPAPAADAGFTLVETIVAIGIVGVVMTALGTFFVSSMRTTSNQAGTQAAVQVASDAMERVRSLMPTKLANNRDQQSSTQQWASPVAGVAPWLAGMEMAYDATAAAGDGASAPMPTSPLTVTLAGVQYRQNFYLGRCWQVARTGGACTTTKPADPVEFFRVVVGVTWPDHGCANGTCSYVTTTLISNSELEPNFDTNDQAIPPQIVAPGGQADDVNTAVSLQLQANGGTAPLNWVSAEGLPPTMSMNSSGLITGTTPATPGTHTITVTVQDDYDLINTGTFTWTVNPLPTVQPQADLNSQGGVAITPLTLRVNNGTAAYSWAATGLPPGLSLSASTGVISGTPNRVGVYTVVTTVTDKNGNTATDTFVWTVPPLTVVTPGALVLVRGQTMTPVTVTASGGVQNSSRQYAWTATGLPLGVTLNATTGVISGRPSTAGTYRIVVTVRDSQLPQNTASTNEFTWRVQ</sequence>
<dbReference type="PROSITE" id="PS00409">
    <property type="entry name" value="PROKAR_NTER_METHYL"/>
    <property type="match status" value="1"/>
</dbReference>
<dbReference type="Gene3D" id="2.60.40.10">
    <property type="entry name" value="Immunoglobulins"/>
    <property type="match status" value="3"/>
</dbReference>
<dbReference type="NCBIfam" id="TIGR02532">
    <property type="entry name" value="IV_pilin_GFxxxE"/>
    <property type="match status" value="1"/>
</dbReference>
<accession>A0AAE3YLH5</accession>
<dbReference type="AlphaFoldDB" id="A0AAE3YLH5"/>
<dbReference type="SUPFAM" id="SSF49313">
    <property type="entry name" value="Cadherin-like"/>
    <property type="match status" value="2"/>
</dbReference>
<keyword evidence="3" id="KW-1185">Reference proteome</keyword>
<gene>
    <name evidence="2" type="ORF">J2S41_001408</name>
</gene>
<dbReference type="InterPro" id="IPR012902">
    <property type="entry name" value="N_methyl_site"/>
</dbReference>
<keyword evidence="1" id="KW-0472">Membrane</keyword>
<dbReference type="InterPro" id="IPR015919">
    <property type="entry name" value="Cadherin-like_sf"/>
</dbReference>
<dbReference type="GO" id="GO:0005975">
    <property type="term" value="P:carbohydrate metabolic process"/>
    <property type="evidence" value="ECO:0007669"/>
    <property type="project" value="UniProtKB-ARBA"/>
</dbReference>
<feature type="transmembrane region" description="Helical" evidence="1">
    <location>
        <begin position="21"/>
        <end position="44"/>
    </location>
</feature>
<dbReference type="GO" id="GO:0005509">
    <property type="term" value="F:calcium ion binding"/>
    <property type="evidence" value="ECO:0007669"/>
    <property type="project" value="InterPro"/>
</dbReference>
<dbReference type="Pfam" id="PF07963">
    <property type="entry name" value="N_methyl"/>
    <property type="match status" value="1"/>
</dbReference>